<evidence type="ECO:0000313" key="2">
    <source>
        <dbReference type="Proteomes" id="UP000299102"/>
    </source>
</evidence>
<evidence type="ECO:0000313" key="1">
    <source>
        <dbReference type="EMBL" id="GBP62522.1"/>
    </source>
</evidence>
<dbReference type="EMBL" id="BGZK01000842">
    <property type="protein sequence ID" value="GBP62522.1"/>
    <property type="molecule type" value="Genomic_DNA"/>
</dbReference>
<organism evidence="1 2">
    <name type="scientific">Eumeta variegata</name>
    <name type="common">Bagworm moth</name>
    <name type="synonym">Eumeta japonica</name>
    <dbReference type="NCBI Taxonomy" id="151549"/>
    <lineage>
        <taxon>Eukaryota</taxon>
        <taxon>Metazoa</taxon>
        <taxon>Ecdysozoa</taxon>
        <taxon>Arthropoda</taxon>
        <taxon>Hexapoda</taxon>
        <taxon>Insecta</taxon>
        <taxon>Pterygota</taxon>
        <taxon>Neoptera</taxon>
        <taxon>Endopterygota</taxon>
        <taxon>Lepidoptera</taxon>
        <taxon>Glossata</taxon>
        <taxon>Ditrysia</taxon>
        <taxon>Tineoidea</taxon>
        <taxon>Psychidae</taxon>
        <taxon>Oiketicinae</taxon>
        <taxon>Eumeta</taxon>
    </lineage>
</organism>
<name>A0A4C1XHR3_EUMVA</name>
<keyword evidence="2" id="KW-1185">Reference proteome</keyword>
<protein>
    <submittedName>
        <fullName evidence="1">Uncharacterized protein</fullName>
    </submittedName>
</protein>
<dbReference type="AlphaFoldDB" id="A0A4C1XHR3"/>
<reference evidence="1 2" key="1">
    <citation type="journal article" date="2019" name="Commun. Biol.">
        <title>The bagworm genome reveals a unique fibroin gene that provides high tensile strength.</title>
        <authorList>
            <person name="Kono N."/>
            <person name="Nakamura H."/>
            <person name="Ohtoshi R."/>
            <person name="Tomita M."/>
            <person name="Numata K."/>
            <person name="Arakawa K."/>
        </authorList>
    </citation>
    <scope>NUCLEOTIDE SEQUENCE [LARGE SCALE GENOMIC DNA]</scope>
</reference>
<proteinExistence type="predicted"/>
<dbReference type="Proteomes" id="UP000299102">
    <property type="component" value="Unassembled WGS sequence"/>
</dbReference>
<accession>A0A4C1XHR3</accession>
<comment type="caution">
    <text evidence="1">The sequence shown here is derived from an EMBL/GenBank/DDBJ whole genome shotgun (WGS) entry which is preliminary data.</text>
</comment>
<sequence>MELACLLTMIFLPRSCRRCVCTHHGARRQPFAGDARRAEPENDVSTQRALRPANALRALREMEFLKFAGLASDLEMYWMGLFCVFKKE</sequence>
<gene>
    <name evidence="1" type="ORF">EVAR_44762_1</name>
</gene>